<dbReference type="GO" id="GO:0005829">
    <property type="term" value="C:cytosol"/>
    <property type="evidence" value="ECO:0007669"/>
    <property type="project" value="TreeGrafter"/>
</dbReference>
<dbReference type="CDD" id="cd00090">
    <property type="entry name" value="HTH_ARSR"/>
    <property type="match status" value="1"/>
</dbReference>
<dbReference type="Pfam" id="PF01037">
    <property type="entry name" value="AsnC_trans_reg"/>
    <property type="match status" value="1"/>
</dbReference>
<protein>
    <submittedName>
        <fullName evidence="6">Lrp/AsnC family leucine-responsive transcriptional regulator</fullName>
    </submittedName>
</protein>
<evidence type="ECO:0000256" key="4">
    <source>
        <dbReference type="SAM" id="MobiDB-lite"/>
    </source>
</evidence>
<evidence type="ECO:0000313" key="7">
    <source>
        <dbReference type="Proteomes" id="UP000295151"/>
    </source>
</evidence>
<name>A0A4R7TD12_9ACTN</name>
<dbReference type="Gene3D" id="3.30.70.920">
    <property type="match status" value="1"/>
</dbReference>
<dbReference type="PROSITE" id="PS50956">
    <property type="entry name" value="HTH_ASNC_2"/>
    <property type="match status" value="1"/>
</dbReference>
<dbReference type="RefSeq" id="WP_133979947.1">
    <property type="nucleotide sequence ID" value="NZ_SOCE01000001.1"/>
</dbReference>
<dbReference type="InterPro" id="IPR019888">
    <property type="entry name" value="Tscrpt_reg_AsnC-like"/>
</dbReference>
<keyword evidence="7" id="KW-1185">Reference proteome</keyword>
<dbReference type="PANTHER" id="PTHR30154:SF53">
    <property type="entry name" value="HTH-TYPE TRANSCRIPTIONAL REGULATOR LRPC"/>
    <property type="match status" value="1"/>
</dbReference>
<dbReference type="SUPFAM" id="SSF46785">
    <property type="entry name" value="Winged helix' DNA-binding domain"/>
    <property type="match status" value="1"/>
</dbReference>
<proteinExistence type="predicted"/>
<dbReference type="AlphaFoldDB" id="A0A4R7TD12"/>
<organism evidence="6 7">
    <name type="scientific">Kribbella voronezhensis</name>
    <dbReference type="NCBI Taxonomy" id="2512212"/>
    <lineage>
        <taxon>Bacteria</taxon>
        <taxon>Bacillati</taxon>
        <taxon>Actinomycetota</taxon>
        <taxon>Actinomycetes</taxon>
        <taxon>Propionibacteriales</taxon>
        <taxon>Kribbellaceae</taxon>
        <taxon>Kribbella</taxon>
    </lineage>
</organism>
<dbReference type="InterPro" id="IPR000485">
    <property type="entry name" value="AsnC-type_HTH_dom"/>
</dbReference>
<dbReference type="InterPro" id="IPR011991">
    <property type="entry name" value="ArsR-like_HTH"/>
</dbReference>
<feature type="region of interest" description="Disordered" evidence="4">
    <location>
        <begin position="149"/>
        <end position="168"/>
    </location>
</feature>
<dbReference type="Proteomes" id="UP000295151">
    <property type="component" value="Unassembled WGS sequence"/>
</dbReference>
<reference evidence="6 7" key="1">
    <citation type="submission" date="2019-03" db="EMBL/GenBank/DDBJ databases">
        <title>Genomic Encyclopedia of Type Strains, Phase III (KMG-III): the genomes of soil and plant-associated and newly described type strains.</title>
        <authorList>
            <person name="Whitman W."/>
        </authorList>
    </citation>
    <scope>NUCLEOTIDE SEQUENCE [LARGE SCALE GENOMIC DNA]</scope>
    <source>
        <strain evidence="6 7">VKM Ac-2575</strain>
    </source>
</reference>
<dbReference type="InterPro" id="IPR019885">
    <property type="entry name" value="Tscrpt_reg_HTH_AsnC-type_CS"/>
</dbReference>
<comment type="caution">
    <text evidence="6">The sequence shown here is derived from an EMBL/GenBank/DDBJ whole genome shotgun (WGS) entry which is preliminary data.</text>
</comment>
<keyword evidence="1" id="KW-0805">Transcription regulation</keyword>
<dbReference type="InterPro" id="IPR019887">
    <property type="entry name" value="Tscrpt_reg_AsnC/Lrp_C"/>
</dbReference>
<keyword evidence="3" id="KW-0804">Transcription</keyword>
<dbReference type="SMART" id="SM00344">
    <property type="entry name" value="HTH_ASNC"/>
    <property type="match status" value="1"/>
</dbReference>
<evidence type="ECO:0000256" key="1">
    <source>
        <dbReference type="ARBA" id="ARBA00023015"/>
    </source>
</evidence>
<dbReference type="GO" id="GO:0043565">
    <property type="term" value="F:sequence-specific DNA binding"/>
    <property type="evidence" value="ECO:0007669"/>
    <property type="project" value="InterPro"/>
</dbReference>
<dbReference type="InterPro" id="IPR036388">
    <property type="entry name" value="WH-like_DNA-bd_sf"/>
</dbReference>
<evidence type="ECO:0000256" key="3">
    <source>
        <dbReference type="ARBA" id="ARBA00023163"/>
    </source>
</evidence>
<dbReference type="SUPFAM" id="SSF54909">
    <property type="entry name" value="Dimeric alpha+beta barrel"/>
    <property type="match status" value="1"/>
</dbReference>
<gene>
    <name evidence="6" type="ORF">EV138_3536</name>
</gene>
<sequence length="168" mass="18812">MTFQERELDQTDWQILSELQADGRLSYNQLGKRVNLSPPAVADRVRRLEESGVIVGYRAQVDPARAGQPLAAFVQMRCTTGRCLLKTTRAEDFPEVLEIHKLSGNSCTMLRVRVASMRHLEGLFERLGEHGEINTHVVLSTEFEGRPVQQPVTDARPVTRSKGWGQGG</sequence>
<dbReference type="GO" id="GO:0043200">
    <property type="term" value="P:response to amino acid"/>
    <property type="evidence" value="ECO:0007669"/>
    <property type="project" value="TreeGrafter"/>
</dbReference>
<dbReference type="Gene3D" id="1.10.10.10">
    <property type="entry name" value="Winged helix-like DNA-binding domain superfamily/Winged helix DNA-binding domain"/>
    <property type="match status" value="1"/>
</dbReference>
<evidence type="ECO:0000259" key="5">
    <source>
        <dbReference type="PROSITE" id="PS50956"/>
    </source>
</evidence>
<evidence type="ECO:0000313" key="6">
    <source>
        <dbReference type="EMBL" id="TDU89955.1"/>
    </source>
</evidence>
<dbReference type="EMBL" id="SOCE01000001">
    <property type="protein sequence ID" value="TDU89955.1"/>
    <property type="molecule type" value="Genomic_DNA"/>
</dbReference>
<dbReference type="PANTHER" id="PTHR30154">
    <property type="entry name" value="LEUCINE-RESPONSIVE REGULATORY PROTEIN"/>
    <property type="match status" value="1"/>
</dbReference>
<feature type="domain" description="HTH asnC-type" evidence="5">
    <location>
        <begin position="8"/>
        <end position="69"/>
    </location>
</feature>
<keyword evidence="2" id="KW-0238">DNA-binding</keyword>
<dbReference type="OrthoDB" id="9809462at2"/>
<dbReference type="PRINTS" id="PR00033">
    <property type="entry name" value="HTHASNC"/>
</dbReference>
<dbReference type="Pfam" id="PF13412">
    <property type="entry name" value="HTH_24"/>
    <property type="match status" value="1"/>
</dbReference>
<dbReference type="InterPro" id="IPR011008">
    <property type="entry name" value="Dimeric_a/b-barrel"/>
</dbReference>
<dbReference type="FunFam" id="1.10.10.10:FF:000186">
    <property type="entry name" value="AsnC family transcriptional regulator"/>
    <property type="match status" value="1"/>
</dbReference>
<dbReference type="InterPro" id="IPR036390">
    <property type="entry name" value="WH_DNA-bd_sf"/>
</dbReference>
<accession>A0A4R7TD12</accession>
<evidence type="ECO:0000256" key="2">
    <source>
        <dbReference type="ARBA" id="ARBA00023125"/>
    </source>
</evidence>
<dbReference type="PROSITE" id="PS00519">
    <property type="entry name" value="HTH_ASNC_1"/>
    <property type="match status" value="1"/>
</dbReference>